<dbReference type="InterPro" id="IPR011009">
    <property type="entry name" value="Kinase-like_dom_sf"/>
</dbReference>
<dbReference type="Proteomes" id="UP000294543">
    <property type="component" value="Unassembled WGS sequence"/>
</dbReference>
<dbReference type="OrthoDB" id="236897at2"/>
<organism evidence="2 3">
    <name type="scientific">Nonomuraea diastatica</name>
    <dbReference type="NCBI Taxonomy" id="1848329"/>
    <lineage>
        <taxon>Bacteria</taxon>
        <taxon>Bacillati</taxon>
        <taxon>Actinomycetota</taxon>
        <taxon>Actinomycetes</taxon>
        <taxon>Streptosporangiales</taxon>
        <taxon>Streptosporangiaceae</taxon>
        <taxon>Nonomuraea</taxon>
    </lineage>
</organism>
<dbReference type="Pfam" id="PF01636">
    <property type="entry name" value="APH"/>
    <property type="match status" value="1"/>
</dbReference>
<reference evidence="2 3" key="1">
    <citation type="submission" date="2019-03" db="EMBL/GenBank/DDBJ databases">
        <title>Draft genome sequences of novel Actinobacteria.</title>
        <authorList>
            <person name="Sahin N."/>
            <person name="Ay H."/>
            <person name="Saygin H."/>
        </authorList>
    </citation>
    <scope>NUCLEOTIDE SEQUENCE [LARGE SCALE GENOMIC DNA]</scope>
    <source>
        <strain evidence="2 3">KC712</strain>
    </source>
</reference>
<sequence length="269" mass="29404">MADEEMLAGGGVNHVVRVGATVRRPTGPWTPAVHALLDHLAARGFTGAPRSHGIDDQGREILDFVPGRIADYPLPGWARSDDALVAAGELLRRYHDATAGFPDPAGAVWYFPPVSPAEVICHGDVATYNCVFREGLPVAFIDFDTAHPGPRVWDVSYAAYRFVPLGDPRHADARPVEEQARRLRLFADAYALGADDRGALVETARARLEHLIRHMHERAAAGDGAFAGHVARGDDVYYRRDIAHLTRHEAALRRAVAGDLTCRSPRSDR</sequence>
<dbReference type="InterPro" id="IPR002575">
    <property type="entry name" value="Aminoglycoside_PTrfase"/>
</dbReference>
<evidence type="ECO:0000313" key="3">
    <source>
        <dbReference type="Proteomes" id="UP000294543"/>
    </source>
</evidence>
<accession>A0A4R4W9B6</accession>
<keyword evidence="2" id="KW-0808">Transferase</keyword>
<dbReference type="RefSeq" id="WP_132517622.1">
    <property type="nucleotide sequence ID" value="NZ_SMKP01000212.1"/>
</dbReference>
<dbReference type="Gene3D" id="3.90.1200.10">
    <property type="match status" value="1"/>
</dbReference>
<proteinExistence type="predicted"/>
<name>A0A4R4W9B6_9ACTN</name>
<gene>
    <name evidence="2" type="ORF">E1294_44630</name>
</gene>
<evidence type="ECO:0000259" key="1">
    <source>
        <dbReference type="Pfam" id="PF01636"/>
    </source>
</evidence>
<evidence type="ECO:0000313" key="2">
    <source>
        <dbReference type="EMBL" id="TDD11815.1"/>
    </source>
</evidence>
<dbReference type="EMBL" id="SMKP01000212">
    <property type="protein sequence ID" value="TDD11815.1"/>
    <property type="molecule type" value="Genomic_DNA"/>
</dbReference>
<dbReference type="AlphaFoldDB" id="A0A4R4W9B6"/>
<feature type="domain" description="Aminoglycoside phosphotransferase" evidence="1">
    <location>
        <begin position="113"/>
        <end position="170"/>
    </location>
</feature>
<protein>
    <submittedName>
        <fullName evidence="2">Aminoglycoside phosphotransferase family protein</fullName>
    </submittedName>
</protein>
<comment type="caution">
    <text evidence="2">The sequence shown here is derived from an EMBL/GenBank/DDBJ whole genome shotgun (WGS) entry which is preliminary data.</text>
</comment>
<keyword evidence="3" id="KW-1185">Reference proteome</keyword>
<dbReference type="SUPFAM" id="SSF56112">
    <property type="entry name" value="Protein kinase-like (PK-like)"/>
    <property type="match status" value="1"/>
</dbReference>
<dbReference type="GO" id="GO:0016740">
    <property type="term" value="F:transferase activity"/>
    <property type="evidence" value="ECO:0007669"/>
    <property type="project" value="UniProtKB-KW"/>
</dbReference>